<evidence type="ECO:0000313" key="4">
    <source>
        <dbReference type="Proteomes" id="UP001620626"/>
    </source>
</evidence>
<dbReference type="EMBL" id="JBICBT010000595">
    <property type="protein sequence ID" value="KAL3108125.1"/>
    <property type="molecule type" value="Genomic_DNA"/>
</dbReference>
<gene>
    <name evidence="3" type="ORF">niasHT_016316</name>
</gene>
<dbReference type="InterPro" id="IPR002048">
    <property type="entry name" value="EF_hand_dom"/>
</dbReference>
<dbReference type="SUPFAM" id="SSF47473">
    <property type="entry name" value="EF-hand"/>
    <property type="match status" value="1"/>
</dbReference>
<name>A0ABD2KYT7_9BILA</name>
<feature type="region of interest" description="Disordered" evidence="1">
    <location>
        <begin position="18"/>
        <end position="54"/>
    </location>
</feature>
<dbReference type="Gene3D" id="1.10.238.10">
    <property type="entry name" value="EF-hand"/>
    <property type="match status" value="1"/>
</dbReference>
<keyword evidence="4" id="KW-1185">Reference proteome</keyword>
<evidence type="ECO:0000259" key="2">
    <source>
        <dbReference type="PROSITE" id="PS50222"/>
    </source>
</evidence>
<comment type="caution">
    <text evidence="3">The sequence shown here is derived from an EMBL/GenBank/DDBJ whole genome shotgun (WGS) entry which is preliminary data.</text>
</comment>
<feature type="domain" description="EF-hand" evidence="2">
    <location>
        <begin position="146"/>
        <end position="181"/>
    </location>
</feature>
<reference evidence="3 4" key="1">
    <citation type="submission" date="2024-10" db="EMBL/GenBank/DDBJ databases">
        <authorList>
            <person name="Kim D."/>
        </authorList>
    </citation>
    <scope>NUCLEOTIDE SEQUENCE [LARGE SCALE GENOMIC DNA]</scope>
    <source>
        <strain evidence="3">BH-2024</strain>
    </source>
</reference>
<protein>
    <recommendedName>
        <fullName evidence="2">EF-hand domain-containing protein</fullName>
    </recommendedName>
</protein>
<dbReference type="Pfam" id="PF13202">
    <property type="entry name" value="EF-hand_5"/>
    <property type="match status" value="1"/>
</dbReference>
<sequence>MSSHLPVVLRKSLPISVEGKSLSPTNDHRPMAEERQLTKGRGGGDESDGRRPIKDSEMIKKSAVILSLLLCAVLVAQFVEQANAYCCKVSDWPIGHPPNCNIFGCNCDCLHCVNVIEKGCCIAQKTGLTIGCSETRLKRHALPQQPKRAEAKEVFQQADTDGDGALSMDEAVNFLVSKWNMTEGELTNPDKRHWFTEIDVNRNEKLEPEEIDEAMTK</sequence>
<dbReference type="SMART" id="SM00054">
    <property type="entry name" value="EFh"/>
    <property type="match status" value="1"/>
</dbReference>
<accession>A0ABD2KYT7</accession>
<dbReference type="PROSITE" id="PS50222">
    <property type="entry name" value="EF_HAND_2"/>
    <property type="match status" value="1"/>
</dbReference>
<evidence type="ECO:0000256" key="1">
    <source>
        <dbReference type="SAM" id="MobiDB-lite"/>
    </source>
</evidence>
<organism evidence="3 4">
    <name type="scientific">Heterodera trifolii</name>
    <dbReference type="NCBI Taxonomy" id="157864"/>
    <lineage>
        <taxon>Eukaryota</taxon>
        <taxon>Metazoa</taxon>
        <taxon>Ecdysozoa</taxon>
        <taxon>Nematoda</taxon>
        <taxon>Chromadorea</taxon>
        <taxon>Rhabditida</taxon>
        <taxon>Tylenchina</taxon>
        <taxon>Tylenchomorpha</taxon>
        <taxon>Tylenchoidea</taxon>
        <taxon>Heteroderidae</taxon>
        <taxon>Heteroderinae</taxon>
        <taxon>Heterodera</taxon>
    </lineage>
</organism>
<feature type="compositionally biased region" description="Basic and acidic residues" evidence="1">
    <location>
        <begin position="26"/>
        <end position="54"/>
    </location>
</feature>
<dbReference type="InterPro" id="IPR011992">
    <property type="entry name" value="EF-hand-dom_pair"/>
</dbReference>
<evidence type="ECO:0000313" key="3">
    <source>
        <dbReference type="EMBL" id="KAL3108125.1"/>
    </source>
</evidence>
<dbReference type="Proteomes" id="UP001620626">
    <property type="component" value="Unassembled WGS sequence"/>
</dbReference>
<dbReference type="AlphaFoldDB" id="A0ABD2KYT7"/>
<proteinExistence type="predicted"/>